<gene>
    <name evidence="1" type="ORF">COY87_05450</name>
</gene>
<comment type="caution">
    <text evidence="1">The sequence shown here is derived from an EMBL/GenBank/DDBJ whole genome shotgun (WGS) entry which is preliminary data.</text>
</comment>
<dbReference type="Proteomes" id="UP000229401">
    <property type="component" value="Unassembled WGS sequence"/>
</dbReference>
<sequence>MEKFTVTYCRRILGDAGRNLGDKEIEAIRDTFIALSDFVIDSEVEKLRLKQNAQSYENQKISP</sequence>
<reference evidence="2" key="1">
    <citation type="submission" date="2017-09" db="EMBL/GenBank/DDBJ databases">
        <title>Depth-based differentiation of microbial function through sediment-hosted aquifers and enrichment of novel symbionts in the deep terrestrial subsurface.</title>
        <authorList>
            <person name="Probst A.J."/>
            <person name="Ladd B."/>
            <person name="Jarett J.K."/>
            <person name="Geller-Mcgrath D.E."/>
            <person name="Sieber C.M.K."/>
            <person name="Emerson J.B."/>
            <person name="Anantharaman K."/>
            <person name="Thomas B.C."/>
            <person name="Malmstrom R."/>
            <person name="Stieglmeier M."/>
            <person name="Klingl A."/>
            <person name="Woyke T."/>
            <person name="Ryan C.M."/>
            <person name="Banfield J.F."/>
        </authorList>
    </citation>
    <scope>NUCLEOTIDE SEQUENCE [LARGE SCALE GENOMIC DNA]</scope>
</reference>
<accession>A0A2M7QI20</accession>
<proteinExistence type="predicted"/>
<organism evidence="1 2">
    <name type="scientific">Candidatus Roizmanbacteria bacterium CG_4_10_14_0_8_um_filter_33_9</name>
    <dbReference type="NCBI Taxonomy" id="1974826"/>
    <lineage>
        <taxon>Bacteria</taxon>
        <taxon>Candidatus Roizmaniibacteriota</taxon>
    </lineage>
</organism>
<name>A0A2M7QI20_9BACT</name>
<evidence type="ECO:0000313" key="1">
    <source>
        <dbReference type="EMBL" id="PIY71581.1"/>
    </source>
</evidence>
<dbReference type="AlphaFoldDB" id="A0A2M7QI20"/>
<protein>
    <submittedName>
        <fullName evidence="1">Uncharacterized protein</fullName>
    </submittedName>
</protein>
<evidence type="ECO:0000313" key="2">
    <source>
        <dbReference type="Proteomes" id="UP000229401"/>
    </source>
</evidence>
<dbReference type="EMBL" id="PFLI01000185">
    <property type="protein sequence ID" value="PIY71581.1"/>
    <property type="molecule type" value="Genomic_DNA"/>
</dbReference>